<comment type="similarity">
    <text evidence="2">Belongs to the kiwellin family.</text>
</comment>
<sequence>MLFLHLLIAFLAPMTVDALPTEHGAKPRSSDSQQRSGIATFFYQNGIAGACGTVHDDWDHVIALQTALYQNGAHCGQTVVITNKNTGHTTTGVVADECPTCDSSTSIDLSKGLFEEFASDQDGIFPVSWYFE</sequence>
<evidence type="ECO:0000256" key="3">
    <source>
        <dbReference type="ARBA" id="ARBA00022525"/>
    </source>
</evidence>
<evidence type="ECO:0000256" key="1">
    <source>
        <dbReference type="ARBA" id="ARBA00004613"/>
    </source>
</evidence>
<dbReference type="InterPro" id="IPR036908">
    <property type="entry name" value="RlpA-like_sf"/>
</dbReference>
<dbReference type="PANTHER" id="PTHR31836">
    <property type="match status" value="1"/>
</dbReference>
<dbReference type="InterPro" id="IPR039271">
    <property type="entry name" value="Kiwellin-like"/>
</dbReference>
<accession>A0A0C9UVT1</accession>
<dbReference type="EMBL" id="KN837213">
    <property type="protein sequence ID" value="KIJ33372.1"/>
    <property type="molecule type" value="Genomic_DNA"/>
</dbReference>
<dbReference type="Gene3D" id="2.40.40.10">
    <property type="entry name" value="RlpA-like domain"/>
    <property type="match status" value="1"/>
</dbReference>
<protein>
    <recommendedName>
        <fullName evidence="8">RlpA-like protein double-psi beta-barrel domain-containing protein</fullName>
    </recommendedName>
</protein>
<dbReference type="CDD" id="cd22191">
    <property type="entry name" value="DPBB_RlpA_EXP_N-like"/>
    <property type="match status" value="1"/>
</dbReference>
<evidence type="ECO:0000256" key="5">
    <source>
        <dbReference type="SAM" id="SignalP"/>
    </source>
</evidence>
<evidence type="ECO:0008006" key="8">
    <source>
        <dbReference type="Google" id="ProtNLM"/>
    </source>
</evidence>
<name>A0A0C9UVT1_SPHS4</name>
<feature type="signal peptide" evidence="5">
    <location>
        <begin position="1"/>
        <end position="18"/>
    </location>
</feature>
<organism evidence="6 7">
    <name type="scientific">Sphaerobolus stellatus (strain SS14)</name>
    <dbReference type="NCBI Taxonomy" id="990650"/>
    <lineage>
        <taxon>Eukaryota</taxon>
        <taxon>Fungi</taxon>
        <taxon>Dikarya</taxon>
        <taxon>Basidiomycota</taxon>
        <taxon>Agaricomycotina</taxon>
        <taxon>Agaricomycetes</taxon>
        <taxon>Phallomycetidae</taxon>
        <taxon>Geastrales</taxon>
        <taxon>Sphaerobolaceae</taxon>
        <taxon>Sphaerobolus</taxon>
    </lineage>
</organism>
<feature type="chain" id="PRO_5002205004" description="RlpA-like protein double-psi beta-barrel domain-containing protein" evidence="5">
    <location>
        <begin position="19"/>
        <end position="132"/>
    </location>
</feature>
<proteinExistence type="inferred from homology"/>
<dbReference type="OrthoDB" id="623670at2759"/>
<gene>
    <name evidence="6" type="ORF">M422DRAFT_783170</name>
</gene>
<keyword evidence="7" id="KW-1185">Reference proteome</keyword>
<dbReference type="GO" id="GO:0005576">
    <property type="term" value="C:extracellular region"/>
    <property type="evidence" value="ECO:0007669"/>
    <property type="project" value="UniProtKB-SubCell"/>
</dbReference>
<dbReference type="SUPFAM" id="SSF50685">
    <property type="entry name" value="Barwin-like endoglucanases"/>
    <property type="match status" value="1"/>
</dbReference>
<evidence type="ECO:0000313" key="6">
    <source>
        <dbReference type="EMBL" id="KIJ33372.1"/>
    </source>
</evidence>
<comment type="subcellular location">
    <subcellularLocation>
        <location evidence="1">Secreted</location>
    </subcellularLocation>
</comment>
<evidence type="ECO:0000256" key="2">
    <source>
        <dbReference type="ARBA" id="ARBA00005592"/>
    </source>
</evidence>
<reference evidence="6 7" key="1">
    <citation type="submission" date="2014-06" db="EMBL/GenBank/DDBJ databases">
        <title>Evolutionary Origins and Diversification of the Mycorrhizal Mutualists.</title>
        <authorList>
            <consortium name="DOE Joint Genome Institute"/>
            <consortium name="Mycorrhizal Genomics Consortium"/>
            <person name="Kohler A."/>
            <person name="Kuo A."/>
            <person name="Nagy L.G."/>
            <person name="Floudas D."/>
            <person name="Copeland A."/>
            <person name="Barry K.W."/>
            <person name="Cichocki N."/>
            <person name="Veneault-Fourrey C."/>
            <person name="LaButti K."/>
            <person name="Lindquist E.A."/>
            <person name="Lipzen A."/>
            <person name="Lundell T."/>
            <person name="Morin E."/>
            <person name="Murat C."/>
            <person name="Riley R."/>
            <person name="Ohm R."/>
            <person name="Sun H."/>
            <person name="Tunlid A."/>
            <person name="Henrissat B."/>
            <person name="Grigoriev I.V."/>
            <person name="Hibbett D.S."/>
            <person name="Martin F."/>
        </authorList>
    </citation>
    <scope>NUCLEOTIDE SEQUENCE [LARGE SCALE GENOMIC DNA]</scope>
    <source>
        <strain evidence="6 7">SS14</strain>
    </source>
</reference>
<evidence type="ECO:0000256" key="4">
    <source>
        <dbReference type="ARBA" id="ARBA00022729"/>
    </source>
</evidence>
<dbReference type="Pfam" id="PF24300">
    <property type="entry name" value="KWL1"/>
    <property type="match status" value="1"/>
</dbReference>
<dbReference type="InterPro" id="IPR051477">
    <property type="entry name" value="Expansin_CellWall"/>
</dbReference>
<keyword evidence="4 5" id="KW-0732">Signal</keyword>
<dbReference type="Proteomes" id="UP000054279">
    <property type="component" value="Unassembled WGS sequence"/>
</dbReference>
<dbReference type="AlphaFoldDB" id="A0A0C9UVT1"/>
<keyword evidence="3" id="KW-0964">Secreted</keyword>
<evidence type="ECO:0000313" key="7">
    <source>
        <dbReference type="Proteomes" id="UP000054279"/>
    </source>
</evidence>
<dbReference type="PANTHER" id="PTHR31836:SF24">
    <property type="entry name" value="RLPA-LIKE PROTEIN DOUBLE-PSI BETA-BARREL DOMAIN-CONTAINING PROTEIN"/>
    <property type="match status" value="1"/>
</dbReference>
<dbReference type="HOGENOM" id="CLU_047639_3_0_1"/>